<dbReference type="InterPro" id="IPR018011">
    <property type="entry name" value="Carb_sulfotrans_8-10"/>
</dbReference>
<evidence type="ECO:0000313" key="10">
    <source>
        <dbReference type="EMBL" id="KAF6022380.1"/>
    </source>
</evidence>
<evidence type="ECO:0000256" key="9">
    <source>
        <dbReference type="RuleBase" id="RU364020"/>
    </source>
</evidence>
<comment type="caution">
    <text evidence="10">The sequence shown here is derived from an EMBL/GenBank/DDBJ whole genome shotgun (WGS) entry which is preliminary data.</text>
</comment>
<reference evidence="10" key="1">
    <citation type="submission" date="2020-06" db="EMBL/GenBank/DDBJ databases">
        <title>Draft genome of Bugula neritina, a colonial animal packing powerful symbionts and potential medicines.</title>
        <authorList>
            <person name="Rayko M."/>
        </authorList>
    </citation>
    <scope>NUCLEOTIDE SEQUENCE [LARGE SCALE GENOMIC DNA]</scope>
    <source>
        <strain evidence="10">Kwan_BN1</strain>
    </source>
</reference>
<dbReference type="Pfam" id="PF03567">
    <property type="entry name" value="Sulfotransfer_2"/>
    <property type="match status" value="1"/>
</dbReference>
<evidence type="ECO:0000256" key="5">
    <source>
        <dbReference type="ARBA" id="ARBA00022989"/>
    </source>
</evidence>
<keyword evidence="4 9" id="KW-0812">Transmembrane</keyword>
<dbReference type="GO" id="GO:0008146">
    <property type="term" value="F:sulfotransferase activity"/>
    <property type="evidence" value="ECO:0007669"/>
    <property type="project" value="InterPro"/>
</dbReference>
<dbReference type="PANTHER" id="PTHR12137:SF54">
    <property type="entry name" value="CARBOHYDRATE SULFOTRANSFERASE"/>
    <property type="match status" value="1"/>
</dbReference>
<keyword evidence="11" id="KW-1185">Reference proteome</keyword>
<evidence type="ECO:0000256" key="7">
    <source>
        <dbReference type="ARBA" id="ARBA00023136"/>
    </source>
</evidence>
<evidence type="ECO:0000256" key="2">
    <source>
        <dbReference type="ARBA" id="ARBA00006339"/>
    </source>
</evidence>
<keyword evidence="5 9" id="KW-1133">Transmembrane helix</keyword>
<dbReference type="InterPro" id="IPR005331">
    <property type="entry name" value="Sulfotransferase"/>
</dbReference>
<dbReference type="EC" id="2.8.2.-" evidence="9"/>
<comment type="subcellular location">
    <subcellularLocation>
        <location evidence="1 9">Golgi apparatus membrane</location>
        <topology evidence="1 9">Single-pass type II membrane protein</topology>
    </subcellularLocation>
</comment>
<comment type="similarity">
    <text evidence="2 9">Belongs to the sulfotransferase 2 family.</text>
</comment>
<evidence type="ECO:0000256" key="3">
    <source>
        <dbReference type="ARBA" id="ARBA00022679"/>
    </source>
</evidence>
<evidence type="ECO:0000313" key="11">
    <source>
        <dbReference type="Proteomes" id="UP000593567"/>
    </source>
</evidence>
<evidence type="ECO:0000256" key="8">
    <source>
        <dbReference type="ARBA" id="ARBA00023180"/>
    </source>
</evidence>
<keyword evidence="7 9" id="KW-0472">Membrane</keyword>
<evidence type="ECO:0000256" key="4">
    <source>
        <dbReference type="ARBA" id="ARBA00022692"/>
    </source>
</evidence>
<evidence type="ECO:0000256" key="6">
    <source>
        <dbReference type="ARBA" id="ARBA00023034"/>
    </source>
</evidence>
<protein>
    <recommendedName>
        <fullName evidence="9">Carbohydrate sulfotransferase</fullName>
        <ecNumber evidence="9">2.8.2.-</ecNumber>
    </recommendedName>
</protein>
<organism evidence="10 11">
    <name type="scientific">Bugula neritina</name>
    <name type="common">Brown bryozoan</name>
    <name type="synonym">Sertularia neritina</name>
    <dbReference type="NCBI Taxonomy" id="10212"/>
    <lineage>
        <taxon>Eukaryota</taxon>
        <taxon>Metazoa</taxon>
        <taxon>Spiralia</taxon>
        <taxon>Lophotrochozoa</taxon>
        <taxon>Bryozoa</taxon>
        <taxon>Gymnolaemata</taxon>
        <taxon>Cheilostomatida</taxon>
        <taxon>Flustrina</taxon>
        <taxon>Buguloidea</taxon>
        <taxon>Bugulidae</taxon>
        <taxon>Bugula</taxon>
    </lineage>
</organism>
<dbReference type="GO" id="GO:0016051">
    <property type="term" value="P:carbohydrate biosynthetic process"/>
    <property type="evidence" value="ECO:0007669"/>
    <property type="project" value="InterPro"/>
</dbReference>
<evidence type="ECO:0000256" key="1">
    <source>
        <dbReference type="ARBA" id="ARBA00004323"/>
    </source>
</evidence>
<feature type="transmembrane region" description="Helical" evidence="9">
    <location>
        <begin position="12"/>
        <end position="28"/>
    </location>
</feature>
<keyword evidence="9" id="KW-0119">Carbohydrate metabolism</keyword>
<dbReference type="AlphaFoldDB" id="A0A7J7J829"/>
<dbReference type="PANTHER" id="PTHR12137">
    <property type="entry name" value="CARBOHYDRATE SULFOTRANSFERASE"/>
    <property type="match status" value="1"/>
</dbReference>
<accession>A0A7J7J829</accession>
<gene>
    <name evidence="10" type="ORF">EB796_019320</name>
</gene>
<dbReference type="Proteomes" id="UP000593567">
    <property type="component" value="Unassembled WGS sequence"/>
</dbReference>
<keyword evidence="9" id="KW-0735">Signal-anchor</keyword>
<sequence>MAVRVCKSVKNAIVVVILIVVILKLVTIKKFENLKGASNSLPKDYRSYYSRKKWISTVPSVRETNYNSIHLRENNHNLTELRETNHNLTELRETNHNSVELEHWAPDWYNTGNNSEDMEAMLIARRVNIQKRCNSLPGYTAPKREGVYKGEIWRSKRLSYCATYKAGYTFWKVFFLKEERNASLRPKYPSTKKKLVFTVTRNPWHRLVSCWHDRFTLKEPLRSGFMRRMCNNKTWPSLPPFREFIEHCVVALYKLKKPPNFHWMPTIDRCHLCGERKITYDYILSQENMDREAIHVLTTHAGYKSNLSEYFQQLHQQVLRPGEGSFSNNYQDYYKDISKEHMDILKDLYKYELILFNYPKTPFVDFAKS</sequence>
<keyword evidence="3 9" id="KW-0808">Transferase</keyword>
<dbReference type="GO" id="GO:0000139">
    <property type="term" value="C:Golgi membrane"/>
    <property type="evidence" value="ECO:0007669"/>
    <property type="project" value="UniProtKB-SubCell"/>
</dbReference>
<dbReference type="OrthoDB" id="2019940at2759"/>
<name>A0A7J7J829_BUGNE</name>
<dbReference type="EMBL" id="VXIV02002858">
    <property type="protein sequence ID" value="KAF6022380.1"/>
    <property type="molecule type" value="Genomic_DNA"/>
</dbReference>
<proteinExistence type="inferred from homology"/>
<keyword evidence="6 9" id="KW-0333">Golgi apparatus</keyword>
<keyword evidence="8 9" id="KW-0325">Glycoprotein</keyword>